<dbReference type="PANTHER" id="PTHR15854">
    <property type="entry name" value="THAP4 PROTEIN"/>
    <property type="match status" value="1"/>
</dbReference>
<evidence type="ECO:0000259" key="2">
    <source>
        <dbReference type="Pfam" id="PF08768"/>
    </source>
</evidence>
<dbReference type="Pfam" id="PF08768">
    <property type="entry name" value="THAP4_heme-bd"/>
    <property type="match status" value="1"/>
</dbReference>
<gene>
    <name evidence="3" type="ORF">MELIAE_LOCUS4411</name>
</gene>
<proteinExistence type="predicted"/>
<dbReference type="InterPro" id="IPR012674">
    <property type="entry name" value="Calycin"/>
</dbReference>
<evidence type="ECO:0000313" key="3">
    <source>
        <dbReference type="EMBL" id="CAH0551890.1"/>
    </source>
</evidence>
<dbReference type="SUPFAM" id="SSF50814">
    <property type="entry name" value="Lipocalins"/>
    <property type="match status" value="1"/>
</dbReference>
<evidence type="ECO:0000256" key="1">
    <source>
        <dbReference type="ARBA" id="ARBA00036993"/>
    </source>
</evidence>
<dbReference type="OrthoDB" id="58529at2759"/>
<dbReference type="PANTHER" id="PTHR15854:SF4">
    <property type="entry name" value="PEROXYNITRITE ISOMERASE THAP4"/>
    <property type="match status" value="1"/>
</dbReference>
<feature type="domain" description="THAP4-like heme-binding" evidence="2">
    <location>
        <begin position="10"/>
        <end position="162"/>
    </location>
</feature>
<keyword evidence="4" id="KW-1185">Reference proteome</keyword>
<dbReference type="InterPro" id="IPR045165">
    <property type="entry name" value="Nitrobindin"/>
</dbReference>
<dbReference type="InterPro" id="IPR014878">
    <property type="entry name" value="THAP4-like_heme-bd"/>
</dbReference>
<name>A0A9P0AXP1_BRAAE</name>
<organism evidence="3 4">
    <name type="scientific">Brassicogethes aeneus</name>
    <name type="common">Rape pollen beetle</name>
    <name type="synonym">Meligethes aeneus</name>
    <dbReference type="NCBI Taxonomy" id="1431903"/>
    <lineage>
        <taxon>Eukaryota</taxon>
        <taxon>Metazoa</taxon>
        <taxon>Ecdysozoa</taxon>
        <taxon>Arthropoda</taxon>
        <taxon>Hexapoda</taxon>
        <taxon>Insecta</taxon>
        <taxon>Pterygota</taxon>
        <taxon>Neoptera</taxon>
        <taxon>Endopterygota</taxon>
        <taxon>Coleoptera</taxon>
        <taxon>Polyphaga</taxon>
        <taxon>Cucujiformia</taxon>
        <taxon>Nitidulidae</taxon>
        <taxon>Meligethinae</taxon>
        <taxon>Brassicogethes</taxon>
    </lineage>
</organism>
<dbReference type="AlphaFoldDB" id="A0A9P0AXP1"/>
<dbReference type="Proteomes" id="UP001154078">
    <property type="component" value="Chromosome 2"/>
</dbReference>
<comment type="catalytic activity">
    <reaction evidence="1">
        <text>peroxynitrite = nitrate</text>
        <dbReference type="Rhea" id="RHEA:63116"/>
        <dbReference type="ChEBI" id="CHEBI:17632"/>
        <dbReference type="ChEBI" id="CHEBI:25941"/>
    </reaction>
    <physiologicalReaction direction="left-to-right" evidence="1">
        <dbReference type="Rhea" id="RHEA:63117"/>
    </physiologicalReaction>
</comment>
<sequence>MEVGPMNEILKPLCWLIGHWKSIKAVGFYPTIKSFRYVEQMSFLSVGQPILNYQSVTWNADGKAPMHLESGHMRFDEGTNKVSLLTAQNFGVATVEEGLICDEQSLLLESVMIGRMSFAKKPFVTKISRCYTLDENGRLNLVMKMETDKTPMQEHLNVMYTKTEK</sequence>
<accession>A0A9P0AXP1</accession>
<dbReference type="CDD" id="cd07828">
    <property type="entry name" value="lipocalin_heme-bd-THAP4-like"/>
    <property type="match status" value="1"/>
</dbReference>
<protein>
    <recommendedName>
        <fullName evidence="2">THAP4-like heme-binding domain-containing protein</fullName>
    </recommendedName>
</protein>
<evidence type="ECO:0000313" key="4">
    <source>
        <dbReference type="Proteomes" id="UP001154078"/>
    </source>
</evidence>
<dbReference type="EMBL" id="OV121133">
    <property type="protein sequence ID" value="CAH0551890.1"/>
    <property type="molecule type" value="Genomic_DNA"/>
</dbReference>
<reference evidence="3" key="1">
    <citation type="submission" date="2021-12" db="EMBL/GenBank/DDBJ databases">
        <authorList>
            <person name="King R."/>
        </authorList>
    </citation>
    <scope>NUCLEOTIDE SEQUENCE</scope>
</reference>
<dbReference type="Gene3D" id="2.40.128.20">
    <property type="match status" value="1"/>
</dbReference>